<keyword evidence="3" id="KW-1185">Reference proteome</keyword>
<gene>
    <name evidence="2" type="ORF">PLEPLA_LOCUS29843</name>
</gene>
<name>A0A9N7YW52_PLEPL</name>
<feature type="region of interest" description="Disordered" evidence="1">
    <location>
        <begin position="1"/>
        <end position="65"/>
    </location>
</feature>
<dbReference type="Proteomes" id="UP001153269">
    <property type="component" value="Unassembled WGS sequence"/>
</dbReference>
<reference evidence="2" key="1">
    <citation type="submission" date="2020-03" db="EMBL/GenBank/DDBJ databases">
        <authorList>
            <person name="Weist P."/>
        </authorList>
    </citation>
    <scope>NUCLEOTIDE SEQUENCE</scope>
</reference>
<accession>A0A9N7YW52</accession>
<evidence type="ECO:0000313" key="3">
    <source>
        <dbReference type="Proteomes" id="UP001153269"/>
    </source>
</evidence>
<organism evidence="2 3">
    <name type="scientific">Pleuronectes platessa</name>
    <name type="common">European plaice</name>
    <dbReference type="NCBI Taxonomy" id="8262"/>
    <lineage>
        <taxon>Eukaryota</taxon>
        <taxon>Metazoa</taxon>
        <taxon>Chordata</taxon>
        <taxon>Craniata</taxon>
        <taxon>Vertebrata</taxon>
        <taxon>Euteleostomi</taxon>
        <taxon>Actinopterygii</taxon>
        <taxon>Neopterygii</taxon>
        <taxon>Teleostei</taxon>
        <taxon>Neoteleostei</taxon>
        <taxon>Acanthomorphata</taxon>
        <taxon>Carangaria</taxon>
        <taxon>Pleuronectiformes</taxon>
        <taxon>Pleuronectoidei</taxon>
        <taxon>Pleuronectidae</taxon>
        <taxon>Pleuronectes</taxon>
    </lineage>
</organism>
<sequence>MKGNDLPRHKREASSCGRSGGEGLTTRLDSISPPTAEPDLLPDGRGNWQENDQLGHSTDRTGSSFCDYFPRKTDGGRLIAWAVVRESPAFLGGARGKSAVRGDSNPGNKRSQHATGGVDRRS</sequence>
<proteinExistence type="predicted"/>
<feature type="compositionally biased region" description="Polar residues" evidence="1">
    <location>
        <begin position="48"/>
        <end position="64"/>
    </location>
</feature>
<dbReference type="EMBL" id="CADEAL010002780">
    <property type="protein sequence ID" value="CAB1442146.1"/>
    <property type="molecule type" value="Genomic_DNA"/>
</dbReference>
<protein>
    <submittedName>
        <fullName evidence="2">Uncharacterized protein</fullName>
    </submittedName>
</protein>
<evidence type="ECO:0000313" key="2">
    <source>
        <dbReference type="EMBL" id="CAB1442146.1"/>
    </source>
</evidence>
<dbReference type="AlphaFoldDB" id="A0A9N7YW52"/>
<feature type="region of interest" description="Disordered" evidence="1">
    <location>
        <begin position="91"/>
        <end position="122"/>
    </location>
</feature>
<comment type="caution">
    <text evidence="2">The sequence shown here is derived from an EMBL/GenBank/DDBJ whole genome shotgun (WGS) entry which is preliminary data.</text>
</comment>
<evidence type="ECO:0000256" key="1">
    <source>
        <dbReference type="SAM" id="MobiDB-lite"/>
    </source>
</evidence>